<proteinExistence type="predicted"/>
<name>A0A1Q4VFS6_9ACTN</name>
<dbReference type="Pfam" id="PF18029">
    <property type="entry name" value="Glyoxalase_6"/>
    <property type="match status" value="1"/>
</dbReference>
<evidence type="ECO:0000313" key="4">
    <source>
        <dbReference type="Proteomes" id="UP000186455"/>
    </source>
</evidence>
<dbReference type="STRING" id="1048205.AB852_02920"/>
<dbReference type="SUPFAM" id="SSF54593">
    <property type="entry name" value="Glyoxalase/Bleomycin resistance protein/Dihydroxybiphenyl dioxygenase"/>
    <property type="match status" value="1"/>
</dbReference>
<dbReference type="PROSITE" id="PS51819">
    <property type="entry name" value="VOC"/>
    <property type="match status" value="1"/>
</dbReference>
<dbReference type="Gene3D" id="3.10.180.10">
    <property type="entry name" value="2,3-Dihydroxybiphenyl 1,2-Dioxygenase, domain 1"/>
    <property type="match status" value="1"/>
</dbReference>
<evidence type="ECO:0000256" key="1">
    <source>
        <dbReference type="SAM" id="MobiDB-lite"/>
    </source>
</evidence>
<sequence>MSSSAPGATRPRVALSTVVLECSDADELAAFYQRLLGWEVERQEPDWVKLRAPGRGDGSGGTGIALQSDDTYVPPVWPGVPGAQQMMAHLDFEVADLTAATAYAVASGAALATHQAADDTRVLFDPAGHPFCLWTTEGTGTGTDADTNTETGR</sequence>
<dbReference type="InterPro" id="IPR029068">
    <property type="entry name" value="Glyas_Bleomycin-R_OHBP_Dase"/>
</dbReference>
<gene>
    <name evidence="3" type="ORF">AB852_02920</name>
</gene>
<comment type="caution">
    <text evidence="3">The sequence shown here is derived from an EMBL/GenBank/DDBJ whole genome shotgun (WGS) entry which is preliminary data.</text>
</comment>
<accession>A0A1Q4VFS6</accession>
<evidence type="ECO:0000313" key="3">
    <source>
        <dbReference type="EMBL" id="OKH96671.1"/>
    </source>
</evidence>
<dbReference type="CDD" id="cd06587">
    <property type="entry name" value="VOC"/>
    <property type="match status" value="1"/>
</dbReference>
<dbReference type="InterPro" id="IPR041581">
    <property type="entry name" value="Glyoxalase_6"/>
</dbReference>
<dbReference type="PANTHER" id="PTHR35908">
    <property type="entry name" value="HYPOTHETICAL FUSION PROTEIN"/>
    <property type="match status" value="1"/>
</dbReference>
<dbReference type="InterPro" id="IPR037523">
    <property type="entry name" value="VOC_core"/>
</dbReference>
<reference evidence="3 4" key="1">
    <citation type="submission" date="2015-06" db="EMBL/GenBank/DDBJ databases">
        <title>Cloning and characterization of the uncialamcin biosynthetic gene cluster.</title>
        <authorList>
            <person name="Yan X."/>
            <person name="Huang T."/>
            <person name="Ge H."/>
            <person name="Shen B."/>
        </authorList>
    </citation>
    <scope>NUCLEOTIDE SEQUENCE [LARGE SCALE GENOMIC DNA]</scope>
    <source>
        <strain evidence="3 4">DCA2648</strain>
    </source>
</reference>
<feature type="region of interest" description="Disordered" evidence="1">
    <location>
        <begin position="50"/>
        <end position="70"/>
    </location>
</feature>
<dbReference type="PANTHER" id="PTHR35908:SF1">
    <property type="entry name" value="CONSERVED PROTEIN"/>
    <property type="match status" value="1"/>
</dbReference>
<dbReference type="EMBL" id="LFBV01000001">
    <property type="protein sequence ID" value="OKH96671.1"/>
    <property type="molecule type" value="Genomic_DNA"/>
</dbReference>
<keyword evidence="4" id="KW-1185">Reference proteome</keyword>
<dbReference type="AlphaFoldDB" id="A0A1Q4VFS6"/>
<feature type="domain" description="VOC" evidence="2">
    <location>
        <begin position="14"/>
        <end position="140"/>
    </location>
</feature>
<organism evidence="3 4">
    <name type="scientific">Streptomyces uncialis</name>
    <dbReference type="NCBI Taxonomy" id="1048205"/>
    <lineage>
        <taxon>Bacteria</taxon>
        <taxon>Bacillati</taxon>
        <taxon>Actinomycetota</taxon>
        <taxon>Actinomycetes</taxon>
        <taxon>Kitasatosporales</taxon>
        <taxon>Streptomycetaceae</taxon>
        <taxon>Streptomyces</taxon>
    </lineage>
</organism>
<dbReference type="Proteomes" id="UP000186455">
    <property type="component" value="Unassembled WGS sequence"/>
</dbReference>
<evidence type="ECO:0000259" key="2">
    <source>
        <dbReference type="PROSITE" id="PS51819"/>
    </source>
</evidence>
<protein>
    <recommendedName>
        <fullName evidence="2">VOC domain-containing protein</fullName>
    </recommendedName>
</protein>